<accession>A0ABQ0CI71</accession>
<reference evidence="2" key="1">
    <citation type="submission" date="2024-06" db="EMBL/GenBank/DDBJ databases">
        <title>Draft Genome Sequences of Epichloe bromicola Strains Isolated from Elymus ciliaris.</title>
        <authorList>
            <consortium name="Epichloe bromicola genome sequencing consortium"/>
            <person name="Miura A."/>
            <person name="Imano S."/>
            <person name="Ashida A."/>
            <person name="Sato I."/>
            <person name="Chiba S."/>
            <person name="Tanaka A."/>
            <person name="Camagna M."/>
            <person name="Takemoto D."/>
        </authorList>
    </citation>
    <scope>NUCLEOTIDE SEQUENCE [LARGE SCALE GENOMIC DNA]</scope>
    <source>
        <strain evidence="2">DP</strain>
    </source>
</reference>
<keyword evidence="2" id="KW-1185">Reference proteome</keyword>
<evidence type="ECO:0000313" key="2">
    <source>
        <dbReference type="Proteomes" id="UP001562357"/>
    </source>
</evidence>
<protein>
    <submittedName>
        <fullName evidence="1">Uncharacterized protein</fullName>
    </submittedName>
</protein>
<comment type="caution">
    <text evidence="1">The sequence shown here is derived from an EMBL/GenBank/DDBJ whole genome shotgun (WGS) entry which is preliminary data.</text>
</comment>
<organism evidence="1 2">
    <name type="scientific">Epichloe bromicola</name>
    <dbReference type="NCBI Taxonomy" id="79588"/>
    <lineage>
        <taxon>Eukaryota</taxon>
        <taxon>Fungi</taxon>
        <taxon>Dikarya</taxon>
        <taxon>Ascomycota</taxon>
        <taxon>Pezizomycotina</taxon>
        <taxon>Sordariomycetes</taxon>
        <taxon>Hypocreomycetidae</taxon>
        <taxon>Hypocreales</taxon>
        <taxon>Clavicipitaceae</taxon>
        <taxon>Epichloe</taxon>
    </lineage>
</organism>
<name>A0ABQ0CI71_9HYPO</name>
<gene>
    <name evidence="1" type="primary">g1541</name>
    <name evidence="1" type="ORF">EsDP_00001541</name>
</gene>
<proteinExistence type="predicted"/>
<dbReference type="EMBL" id="BAAFGZ010000035">
    <property type="protein sequence ID" value="GAB0133126.1"/>
    <property type="molecule type" value="Genomic_DNA"/>
</dbReference>
<evidence type="ECO:0000313" key="1">
    <source>
        <dbReference type="EMBL" id="GAB0133126.1"/>
    </source>
</evidence>
<sequence length="171" mass="18154">MAQTFIHHGSHHSIPPDSPPGLLFLKAILPALDALGPSPGTPGLANLLAPDATFTINDGAPVDAAHVVKTLGLRASRLSRFGHNLERAWDVDMGNGSRTVMYESTSATVFKEDAEGVEVRIKEFNVIELEPSHVGRGRGGLQAVKLTAYLDASPVSARAEAMQRQAHQSAS</sequence>
<dbReference type="Proteomes" id="UP001562357">
    <property type="component" value="Unassembled WGS sequence"/>
</dbReference>